<keyword evidence="7" id="KW-1185">Reference proteome</keyword>
<dbReference type="PANTHER" id="PTHR18034:SF4">
    <property type="entry name" value="NUCLEOLAR MIF4G DOMAIN-CONTAINING PROTEIN 1"/>
    <property type="match status" value="1"/>
</dbReference>
<dbReference type="PROSITE" id="PS51366">
    <property type="entry name" value="MI"/>
    <property type="match status" value="1"/>
</dbReference>
<dbReference type="Gene3D" id="1.25.40.180">
    <property type="match status" value="1"/>
</dbReference>
<keyword evidence="3" id="KW-0539">Nucleus</keyword>
<dbReference type="InterPro" id="IPR003891">
    <property type="entry name" value="Initiation_fac_eIF4g_MI"/>
</dbReference>
<dbReference type="STRING" id="69004.A0A182QC99"/>
<comment type="similarity">
    <text evidence="2">Belongs to the CWC22 family.</text>
</comment>
<dbReference type="Proteomes" id="UP000075886">
    <property type="component" value="Unassembled WGS sequence"/>
</dbReference>
<feature type="compositionally biased region" description="Acidic residues" evidence="4">
    <location>
        <begin position="428"/>
        <end position="473"/>
    </location>
</feature>
<proteinExistence type="inferred from homology"/>
<dbReference type="InterPro" id="IPR003890">
    <property type="entry name" value="MIF4G-like_typ-3"/>
</dbReference>
<feature type="compositionally biased region" description="Basic residues" evidence="4">
    <location>
        <begin position="35"/>
        <end position="53"/>
    </location>
</feature>
<dbReference type="PANTHER" id="PTHR18034">
    <property type="entry name" value="CELL CYCLE CONTROL PROTEIN CWF22-RELATED"/>
    <property type="match status" value="1"/>
</dbReference>
<feature type="compositionally biased region" description="Acidic residues" evidence="4">
    <location>
        <begin position="265"/>
        <end position="313"/>
    </location>
</feature>
<feature type="compositionally biased region" description="Basic and acidic residues" evidence="4">
    <location>
        <begin position="54"/>
        <end position="77"/>
    </location>
</feature>
<evidence type="ECO:0000313" key="7">
    <source>
        <dbReference type="Proteomes" id="UP000075886"/>
    </source>
</evidence>
<organism evidence="6 7">
    <name type="scientific">Anopheles farauti</name>
    <dbReference type="NCBI Taxonomy" id="69004"/>
    <lineage>
        <taxon>Eukaryota</taxon>
        <taxon>Metazoa</taxon>
        <taxon>Ecdysozoa</taxon>
        <taxon>Arthropoda</taxon>
        <taxon>Hexapoda</taxon>
        <taxon>Insecta</taxon>
        <taxon>Pterygota</taxon>
        <taxon>Neoptera</taxon>
        <taxon>Endopterygota</taxon>
        <taxon>Diptera</taxon>
        <taxon>Nematocera</taxon>
        <taxon>Culicoidea</taxon>
        <taxon>Culicidae</taxon>
        <taxon>Anophelinae</taxon>
        <taxon>Anopheles</taxon>
    </lineage>
</organism>
<evidence type="ECO:0000256" key="4">
    <source>
        <dbReference type="SAM" id="MobiDB-lite"/>
    </source>
</evidence>
<dbReference type="InterPro" id="IPR016024">
    <property type="entry name" value="ARM-type_fold"/>
</dbReference>
<feature type="compositionally biased region" description="Basic and acidic residues" evidence="4">
    <location>
        <begin position="489"/>
        <end position="505"/>
    </location>
</feature>
<evidence type="ECO:0000256" key="1">
    <source>
        <dbReference type="ARBA" id="ARBA00004604"/>
    </source>
</evidence>
<reference evidence="6" key="2">
    <citation type="submission" date="2020-05" db="UniProtKB">
        <authorList>
            <consortium name="EnsemblMetazoa"/>
        </authorList>
    </citation>
    <scope>IDENTIFICATION</scope>
    <source>
        <strain evidence="6">FAR1</strain>
    </source>
</reference>
<feature type="region of interest" description="Disordered" evidence="4">
    <location>
        <begin position="1"/>
        <end position="122"/>
    </location>
</feature>
<dbReference type="Pfam" id="PF02847">
    <property type="entry name" value="MA3"/>
    <property type="match status" value="1"/>
</dbReference>
<feature type="compositionally biased region" description="Polar residues" evidence="4">
    <location>
        <begin position="409"/>
        <end position="423"/>
    </location>
</feature>
<feature type="region of interest" description="Disordered" evidence="4">
    <location>
        <begin position="265"/>
        <end position="514"/>
    </location>
</feature>
<feature type="compositionally biased region" description="Acidic residues" evidence="4">
    <location>
        <begin position="345"/>
        <end position="357"/>
    </location>
</feature>
<evidence type="ECO:0000256" key="2">
    <source>
        <dbReference type="ARBA" id="ARBA00006856"/>
    </source>
</evidence>
<feature type="domain" description="MI" evidence="5">
    <location>
        <begin position="840"/>
        <end position="954"/>
    </location>
</feature>
<protein>
    <recommendedName>
        <fullName evidence="5">MI domain-containing protein</fullName>
    </recommendedName>
</protein>
<dbReference type="EMBL" id="AXCN02001792">
    <property type="status" value="NOT_ANNOTATED_CDS"/>
    <property type="molecule type" value="Genomic_DNA"/>
</dbReference>
<dbReference type="InterPro" id="IPR050781">
    <property type="entry name" value="CWC22_splicing_factor"/>
</dbReference>
<feature type="compositionally biased region" description="Acidic residues" evidence="4">
    <location>
        <begin position="78"/>
        <end position="99"/>
    </location>
</feature>
<dbReference type="EnsemblMetazoa" id="AFAF007292-RA">
    <property type="protein sequence ID" value="AFAF007292-PA"/>
    <property type="gene ID" value="AFAF007292"/>
</dbReference>
<dbReference type="SMART" id="SM00543">
    <property type="entry name" value="MIF4G"/>
    <property type="match status" value="1"/>
</dbReference>
<comment type="subcellular location">
    <subcellularLocation>
        <location evidence="1">Nucleus</location>
        <location evidence="1">Nucleolus</location>
    </subcellularLocation>
</comment>
<name>A0A182QC99_9DIPT</name>
<dbReference type="GO" id="GO:0042274">
    <property type="term" value="P:ribosomal small subunit biogenesis"/>
    <property type="evidence" value="ECO:0007669"/>
    <property type="project" value="TreeGrafter"/>
</dbReference>
<accession>A0A182QC99</accession>
<sequence>MKVYRPPKNVRQGKVSKNGRKKVVQVKTRKDLRKEKRQQKKLNRFNYHNRSRKERQENEANSRSETTKKGGKLAKDLSEDEAEDFEDEEIESDFSDEQEEKPQQSEKQSSTNQVDEEREQEMIELRRYEEGLKSNRIKQLEAANEEDDRIIQKYEKLLKINRRKGKEGVPKSFNDGLDYALELCTDDSIRKMYEAAKEAAEQEENSSDEFVEDLKQAVGSKSVGEDNDEGESLQKNTKKKKKLTQKEKKRVEKLKKIEEKYFGLDELDDLGEYDSEMEIEEDANTEDDYSENDELYSGSSDEDLDSADEDEADESSKNHKQVTFSSGEKLSKNGKQKKSTRHSEDDDFNDLDGEDSEREVIEEVKSRKKSAVTKEKKNTVKDKKSKSSNRDENVENESDNVGRWVLLQGNKNKPSKNGTTSKQKAIVEDNDSDTGEDDFGEDDEFDEDVDMDEENDGLDDIFADGSESDDLTDDNGKKSINNDGTWEDIYGRKRDKDGNVIKEEPSGGGKYVPPHMRARLEAEAAAKGNAVDPKMQEKLLRLKRHLKGQINRLAESNVHRISITLDNLYMQNSRHDMNSTLTTLILEALVAPTLTPERMVLEHVLLVAILHANVGSEVGSHFLETIVERFLALANQIATIANEAKELDNCVQIMCHLFTFDIVKCKLVHEVLQKLLECFNEKAVECILLVLRTIGFILRKEDPLALKDFIVAVQKKAADAPEELKSDTRVKFMLETLLAVKNNNMNKIPQYDPTLVEHFRKLLKGMITKGKYVSTLNIGLEDIISIPVRGKWWLVGSAWLGNKDDPSVGGKGSTAGGGGGDGQFSEQLLELARQQRMNTDDRRNVFCIVMSAEDYLDAFEKLLRLAIKDLRVVVSVIVHCSLAEKEYNPYYSVLSQKFCDYDRRYQLAMQFALWDRLKEIHSLQQQQVRNLARLITHLIAEGGLALSCLKVIDLAEIDKVNLRLMRQIMLGLLLQEDENKCLHVFSRISAGLKLKTFKDGIRLFMHHFLARGSKSHGQLPEDQIRLLQDRIKQADELLSTDTKIEYDI</sequence>
<dbReference type="AlphaFoldDB" id="A0A182QC99"/>
<evidence type="ECO:0000313" key="6">
    <source>
        <dbReference type="EnsemblMetazoa" id="AFAF007292-PA"/>
    </source>
</evidence>
<evidence type="ECO:0000259" key="5">
    <source>
        <dbReference type="PROSITE" id="PS51366"/>
    </source>
</evidence>
<dbReference type="GO" id="GO:0003723">
    <property type="term" value="F:RNA binding"/>
    <property type="evidence" value="ECO:0007669"/>
    <property type="project" value="InterPro"/>
</dbReference>
<feature type="compositionally biased region" description="Acidic residues" evidence="4">
    <location>
        <begin position="201"/>
        <end position="211"/>
    </location>
</feature>
<feature type="region of interest" description="Disordered" evidence="4">
    <location>
        <begin position="196"/>
        <end position="250"/>
    </location>
</feature>
<evidence type="ECO:0000256" key="3">
    <source>
        <dbReference type="ARBA" id="ARBA00023242"/>
    </source>
</evidence>
<dbReference type="VEuPathDB" id="VectorBase:AFAF007292"/>
<dbReference type="SMART" id="SM00544">
    <property type="entry name" value="MA3"/>
    <property type="match status" value="1"/>
</dbReference>
<dbReference type="FunFam" id="1.25.40.180:FF:000032">
    <property type="entry name" value="Nucleolar MIF4G domain-containing protein 1"/>
    <property type="match status" value="1"/>
</dbReference>
<feature type="compositionally biased region" description="Basic and acidic residues" evidence="4">
    <location>
        <begin position="372"/>
        <end position="382"/>
    </location>
</feature>
<dbReference type="Pfam" id="PF02854">
    <property type="entry name" value="MIF4G"/>
    <property type="match status" value="1"/>
</dbReference>
<dbReference type="SUPFAM" id="SSF48371">
    <property type="entry name" value="ARM repeat"/>
    <property type="match status" value="1"/>
</dbReference>
<reference evidence="7" key="1">
    <citation type="submission" date="2014-01" db="EMBL/GenBank/DDBJ databases">
        <title>The Genome Sequence of Anopheles farauti FAR1 (V2).</title>
        <authorList>
            <consortium name="The Broad Institute Genomics Platform"/>
            <person name="Neafsey D.E."/>
            <person name="Besansky N."/>
            <person name="Howell P."/>
            <person name="Walton C."/>
            <person name="Young S.K."/>
            <person name="Zeng Q."/>
            <person name="Gargeya S."/>
            <person name="Fitzgerald M."/>
            <person name="Haas B."/>
            <person name="Abouelleil A."/>
            <person name="Allen A.W."/>
            <person name="Alvarado L."/>
            <person name="Arachchi H.M."/>
            <person name="Berlin A.M."/>
            <person name="Chapman S.B."/>
            <person name="Gainer-Dewar J."/>
            <person name="Goldberg J."/>
            <person name="Griggs A."/>
            <person name="Gujja S."/>
            <person name="Hansen M."/>
            <person name="Howarth C."/>
            <person name="Imamovic A."/>
            <person name="Ireland A."/>
            <person name="Larimer J."/>
            <person name="McCowan C."/>
            <person name="Murphy C."/>
            <person name="Pearson M."/>
            <person name="Poon T.W."/>
            <person name="Priest M."/>
            <person name="Roberts A."/>
            <person name="Saif S."/>
            <person name="Shea T."/>
            <person name="Sisk P."/>
            <person name="Sykes S."/>
            <person name="Wortman J."/>
            <person name="Nusbaum C."/>
            <person name="Birren B."/>
        </authorList>
    </citation>
    <scope>NUCLEOTIDE SEQUENCE [LARGE SCALE GENOMIC DNA]</scope>
    <source>
        <strain evidence="7">FAR1</strain>
    </source>
</reference>
<dbReference type="GO" id="GO:0005730">
    <property type="term" value="C:nucleolus"/>
    <property type="evidence" value="ECO:0007669"/>
    <property type="project" value="UniProtKB-SubCell"/>
</dbReference>